<gene>
    <name evidence="1" type="ORF">H2198_002928</name>
</gene>
<dbReference type="Proteomes" id="UP001172386">
    <property type="component" value="Unassembled WGS sequence"/>
</dbReference>
<name>A0ACC3ACY2_9EURO</name>
<sequence>MYSREVLYIIELVYWVPASVVSCYVTFKHGFSRQMGWFNLTMLSLFRIIGAVTGLIAISHPSEGVIETSFICASVGLMALIGALSGIMLRVNMNMYENSIITPERAKSLHLPTVAAMILSIVAGSEIGNDRPSDVAQALLFFKISIALVTAVYIVVAFVTVYTARKRCFVLQSEQLLVKIAVVSIPFISVRLIYSWLASWLPMNSLFFMMNQGATATVVRAIMALCPEFIVASMFLWAGVMVDEKSAPTRAAIRAGLKDGAIEVATAKIVEIIAHKHGRV</sequence>
<reference evidence="1" key="1">
    <citation type="submission" date="2022-10" db="EMBL/GenBank/DDBJ databases">
        <title>Culturing micro-colonial fungi from biological soil crusts in the Mojave desert and describing Neophaeococcomyces mojavensis, and introducing the new genera and species Taxawa tesnikishii.</title>
        <authorList>
            <person name="Kurbessoian T."/>
            <person name="Stajich J.E."/>
        </authorList>
    </citation>
    <scope>NUCLEOTIDE SEQUENCE</scope>
    <source>
        <strain evidence="1">JES_112</strain>
    </source>
</reference>
<organism evidence="1 2">
    <name type="scientific">Neophaeococcomyces mojaviensis</name>
    <dbReference type="NCBI Taxonomy" id="3383035"/>
    <lineage>
        <taxon>Eukaryota</taxon>
        <taxon>Fungi</taxon>
        <taxon>Dikarya</taxon>
        <taxon>Ascomycota</taxon>
        <taxon>Pezizomycotina</taxon>
        <taxon>Eurotiomycetes</taxon>
        <taxon>Chaetothyriomycetidae</taxon>
        <taxon>Chaetothyriales</taxon>
        <taxon>Chaetothyriales incertae sedis</taxon>
        <taxon>Neophaeococcomyces</taxon>
    </lineage>
</organism>
<protein>
    <submittedName>
        <fullName evidence="1">Uncharacterized protein</fullName>
    </submittedName>
</protein>
<dbReference type="EMBL" id="JAPDRQ010000036">
    <property type="protein sequence ID" value="KAJ9659859.1"/>
    <property type="molecule type" value="Genomic_DNA"/>
</dbReference>
<keyword evidence="2" id="KW-1185">Reference proteome</keyword>
<proteinExistence type="predicted"/>
<comment type="caution">
    <text evidence="1">The sequence shown here is derived from an EMBL/GenBank/DDBJ whole genome shotgun (WGS) entry which is preliminary data.</text>
</comment>
<accession>A0ACC3ACY2</accession>
<evidence type="ECO:0000313" key="1">
    <source>
        <dbReference type="EMBL" id="KAJ9659859.1"/>
    </source>
</evidence>
<evidence type="ECO:0000313" key="2">
    <source>
        <dbReference type="Proteomes" id="UP001172386"/>
    </source>
</evidence>